<organism evidence="1 2">
    <name type="scientific">Halomonas caseinilytica</name>
    <dbReference type="NCBI Taxonomy" id="438744"/>
    <lineage>
        <taxon>Bacteria</taxon>
        <taxon>Pseudomonadati</taxon>
        <taxon>Pseudomonadota</taxon>
        <taxon>Gammaproteobacteria</taxon>
        <taxon>Oceanospirillales</taxon>
        <taxon>Halomonadaceae</taxon>
        <taxon>Halomonas</taxon>
    </lineage>
</organism>
<dbReference type="EMBL" id="FRAL01000007">
    <property type="protein sequence ID" value="SHL00064.1"/>
    <property type="molecule type" value="Genomic_DNA"/>
</dbReference>
<sequence>MPSRSCSRPGSTRRPDSWKLEAGSWKLEGSMNTDARDQDFSSSFQLKLAKRAFFQLRAKPGFSSGAAASRALRARDRHLVDQPATGMYAAPGVDIVTDSHQPLEHRLEIAGNGELFDRMLDPAILHPEAGGAT</sequence>
<proteinExistence type="predicted"/>
<dbReference type="AlphaFoldDB" id="A0A1M6X2C1"/>
<dbReference type="Proteomes" id="UP000184248">
    <property type="component" value="Unassembled WGS sequence"/>
</dbReference>
<accession>A0A1M6X2C1</accession>
<reference evidence="2" key="1">
    <citation type="submission" date="2016-11" db="EMBL/GenBank/DDBJ databases">
        <authorList>
            <person name="Varghese N."/>
            <person name="Submissions S."/>
        </authorList>
    </citation>
    <scope>NUCLEOTIDE SEQUENCE [LARGE SCALE GENOMIC DNA]</scope>
    <source>
        <strain evidence="2">ALO Sharm</strain>
    </source>
</reference>
<evidence type="ECO:0000313" key="1">
    <source>
        <dbReference type="EMBL" id="SHL00064.1"/>
    </source>
</evidence>
<gene>
    <name evidence="1" type="ORF">SAMN05192556_10716</name>
</gene>
<protein>
    <submittedName>
        <fullName evidence="1">Uncharacterized protein</fullName>
    </submittedName>
</protein>
<evidence type="ECO:0000313" key="2">
    <source>
        <dbReference type="Proteomes" id="UP000184248"/>
    </source>
</evidence>
<name>A0A1M6X2C1_9GAMM</name>
<keyword evidence="2" id="KW-1185">Reference proteome</keyword>